<comment type="caution">
    <text evidence="2">The sequence shown here is derived from an EMBL/GenBank/DDBJ whole genome shotgun (WGS) entry which is preliminary data.</text>
</comment>
<dbReference type="Proteomes" id="UP000054995">
    <property type="component" value="Unassembled WGS sequence"/>
</dbReference>
<sequence>MSPESTRLPAAALGLGSRPTRSLPQQQVSGRRGGMDGRKGSGIRGSGVVDGFQVYQAPSSSSKTLNAVVALGWTRIWSLLGSRPTKV</sequence>
<accession>A0A0V1DXY9</accession>
<organism evidence="2 3">
    <name type="scientific">Trichinella pseudospiralis</name>
    <name type="common">Parasitic roundworm</name>
    <dbReference type="NCBI Taxonomy" id="6337"/>
    <lineage>
        <taxon>Eukaryota</taxon>
        <taxon>Metazoa</taxon>
        <taxon>Ecdysozoa</taxon>
        <taxon>Nematoda</taxon>
        <taxon>Enoplea</taxon>
        <taxon>Dorylaimia</taxon>
        <taxon>Trichinellida</taxon>
        <taxon>Trichinellidae</taxon>
        <taxon>Trichinella</taxon>
    </lineage>
</organism>
<protein>
    <submittedName>
        <fullName evidence="2">Uncharacterized protein</fullName>
    </submittedName>
</protein>
<feature type="region of interest" description="Disordered" evidence="1">
    <location>
        <begin position="1"/>
        <end position="44"/>
    </location>
</feature>
<gene>
    <name evidence="2" type="ORF">T4D_12582</name>
</gene>
<keyword evidence="3" id="KW-1185">Reference proteome</keyword>
<dbReference type="AlphaFoldDB" id="A0A0V1DXY9"/>
<proteinExistence type="predicted"/>
<evidence type="ECO:0000313" key="2">
    <source>
        <dbReference type="EMBL" id="KRY66397.1"/>
    </source>
</evidence>
<dbReference type="EMBL" id="JYDT01001266">
    <property type="protein sequence ID" value="KRY66397.1"/>
    <property type="molecule type" value="Genomic_DNA"/>
</dbReference>
<evidence type="ECO:0000313" key="3">
    <source>
        <dbReference type="Proteomes" id="UP000054995"/>
    </source>
</evidence>
<evidence type="ECO:0000256" key="1">
    <source>
        <dbReference type="SAM" id="MobiDB-lite"/>
    </source>
</evidence>
<feature type="compositionally biased region" description="Polar residues" evidence="1">
    <location>
        <begin position="19"/>
        <end position="29"/>
    </location>
</feature>
<reference evidence="2 3" key="1">
    <citation type="submission" date="2015-01" db="EMBL/GenBank/DDBJ databases">
        <title>Evolution of Trichinella species and genotypes.</title>
        <authorList>
            <person name="Korhonen P.K."/>
            <person name="Edoardo P."/>
            <person name="Giuseppe L.R."/>
            <person name="Gasser R.B."/>
        </authorList>
    </citation>
    <scope>NUCLEOTIDE SEQUENCE [LARGE SCALE GENOMIC DNA]</scope>
    <source>
        <strain evidence="2">ISS470</strain>
    </source>
</reference>
<name>A0A0V1DXY9_TRIPS</name>